<dbReference type="InterPro" id="IPR003347">
    <property type="entry name" value="JmjC_dom"/>
</dbReference>
<evidence type="ECO:0000259" key="1">
    <source>
        <dbReference type="PROSITE" id="PS51184"/>
    </source>
</evidence>
<dbReference type="GO" id="GO:0005634">
    <property type="term" value="C:nucleus"/>
    <property type="evidence" value="ECO:0007669"/>
    <property type="project" value="TreeGrafter"/>
</dbReference>
<dbReference type="AlphaFoldDB" id="A0AAV1SE78"/>
<comment type="caution">
    <text evidence="2">The sequence shown here is derived from an EMBL/GenBank/DDBJ whole genome shotgun (WGS) entry which is preliminary data.</text>
</comment>
<gene>
    <name evidence="2" type="ORF">DCAF_LOCUS20832</name>
</gene>
<feature type="domain" description="JmjC" evidence="1">
    <location>
        <begin position="1"/>
        <end position="110"/>
    </location>
</feature>
<organism evidence="2 3">
    <name type="scientific">Dovyalis caffra</name>
    <dbReference type="NCBI Taxonomy" id="77055"/>
    <lineage>
        <taxon>Eukaryota</taxon>
        <taxon>Viridiplantae</taxon>
        <taxon>Streptophyta</taxon>
        <taxon>Embryophyta</taxon>
        <taxon>Tracheophyta</taxon>
        <taxon>Spermatophyta</taxon>
        <taxon>Magnoliopsida</taxon>
        <taxon>eudicotyledons</taxon>
        <taxon>Gunneridae</taxon>
        <taxon>Pentapetalae</taxon>
        <taxon>rosids</taxon>
        <taxon>fabids</taxon>
        <taxon>Malpighiales</taxon>
        <taxon>Salicaceae</taxon>
        <taxon>Flacourtieae</taxon>
        <taxon>Dovyalis</taxon>
    </lineage>
</organism>
<reference evidence="2 3" key="1">
    <citation type="submission" date="2024-01" db="EMBL/GenBank/DDBJ databases">
        <authorList>
            <person name="Waweru B."/>
        </authorList>
    </citation>
    <scope>NUCLEOTIDE SEQUENCE [LARGE SCALE GENOMIC DNA]</scope>
</reference>
<evidence type="ECO:0000313" key="3">
    <source>
        <dbReference type="Proteomes" id="UP001314170"/>
    </source>
</evidence>
<protein>
    <recommendedName>
        <fullName evidence="1">JmjC domain-containing protein</fullName>
    </recommendedName>
</protein>
<sequence>MAYHRIVSQVDKLAIHEDNPHASWMDHNWPVGSGSSFHIDPNSTFTWNAVVNGSKKWVLFPPNVIPPSVHPSPDGVEVACPVFIIEWFMNFYGVTKNWKKRPIECICKVW</sequence>
<name>A0AAV1SE78_9ROSI</name>
<dbReference type="Gene3D" id="2.60.120.650">
    <property type="entry name" value="Cupin"/>
    <property type="match status" value="1"/>
</dbReference>
<dbReference type="PROSITE" id="PS51184">
    <property type="entry name" value="JMJC"/>
    <property type="match status" value="1"/>
</dbReference>
<dbReference type="SUPFAM" id="SSF51197">
    <property type="entry name" value="Clavaminate synthase-like"/>
    <property type="match status" value="1"/>
</dbReference>
<dbReference type="Proteomes" id="UP001314170">
    <property type="component" value="Unassembled WGS sequence"/>
</dbReference>
<dbReference type="GO" id="GO:0000987">
    <property type="term" value="F:cis-regulatory region sequence-specific DNA binding"/>
    <property type="evidence" value="ECO:0007669"/>
    <property type="project" value="TreeGrafter"/>
</dbReference>
<dbReference type="InterPro" id="IPR050910">
    <property type="entry name" value="JMJD6_ArgDemeth/LysHydrox"/>
</dbReference>
<dbReference type="EMBL" id="CAWUPB010001173">
    <property type="protein sequence ID" value="CAK7348139.1"/>
    <property type="molecule type" value="Genomic_DNA"/>
</dbReference>
<accession>A0AAV1SE78</accession>
<keyword evidence="3" id="KW-1185">Reference proteome</keyword>
<dbReference type="PANTHER" id="PTHR12480:SF21">
    <property type="entry name" value="JMJC DOMAIN-CONTAINING PROTEIN 8"/>
    <property type="match status" value="1"/>
</dbReference>
<dbReference type="PANTHER" id="PTHR12480">
    <property type="entry name" value="ARGININE DEMETHYLASE AND LYSYL-HYDROXYLASE JMJD"/>
    <property type="match status" value="1"/>
</dbReference>
<evidence type="ECO:0000313" key="2">
    <source>
        <dbReference type="EMBL" id="CAK7348139.1"/>
    </source>
</evidence>
<proteinExistence type="predicted"/>